<comment type="caution">
    <text evidence="2">The sequence shown here is derived from an EMBL/GenBank/DDBJ whole genome shotgun (WGS) entry which is preliminary data.</text>
</comment>
<evidence type="ECO:0000313" key="3">
    <source>
        <dbReference type="Proteomes" id="UP000252289"/>
    </source>
</evidence>
<reference evidence="2 3" key="1">
    <citation type="journal article" date="2018" name="Microbiome">
        <title>Fine metagenomic profile of the Mediterranean stratified and mixed water columns revealed by assembly and recruitment.</title>
        <authorList>
            <person name="Haro-Moreno J.M."/>
            <person name="Lopez-Perez M."/>
            <person name="De La Torre J.R."/>
            <person name="Picazo A."/>
            <person name="Camacho A."/>
            <person name="Rodriguez-Valera F."/>
        </authorList>
    </citation>
    <scope>NUCLEOTIDE SEQUENCE [LARGE SCALE GENOMIC DNA]</scope>
    <source>
        <strain evidence="2">MED-G50</strain>
    </source>
</reference>
<proteinExistence type="predicted"/>
<feature type="domain" description="VOC" evidence="1">
    <location>
        <begin position="11"/>
        <end position="149"/>
    </location>
</feature>
<evidence type="ECO:0000313" key="2">
    <source>
        <dbReference type="EMBL" id="RCL84713.1"/>
    </source>
</evidence>
<dbReference type="SUPFAM" id="SSF54593">
    <property type="entry name" value="Glyoxalase/Bleomycin resistance protein/Dihydroxybiphenyl dioxygenase"/>
    <property type="match status" value="1"/>
</dbReference>
<dbReference type="Pfam" id="PF13669">
    <property type="entry name" value="Glyoxalase_4"/>
    <property type="match status" value="1"/>
</dbReference>
<accession>A0A368EKA9</accession>
<name>A0A368EKA9_9PROT</name>
<dbReference type="Proteomes" id="UP000252289">
    <property type="component" value="Unassembled WGS sequence"/>
</dbReference>
<gene>
    <name evidence="2" type="ORF">DBW64_02915</name>
</gene>
<dbReference type="Gene3D" id="3.10.180.10">
    <property type="entry name" value="2,3-Dihydroxybiphenyl 1,2-Dioxygenase, domain 1"/>
    <property type="match status" value="1"/>
</dbReference>
<sequence>MLPFPTSMNHKVVQAAFVVNSLKSAAEKWTNTFGVGPFFLMENNKINDPKYRGLANEVDFSTAISMAGDVQIELVEQHCENPSCYRDMFARGQEGFHHIAVVCDDYLQEVERYKSQGYELAFEGVFGTTNFCYVDTRSDISCMVELLEDTSQIRTFFEAIKKGCVDWDGSKPIRSAADL</sequence>
<dbReference type="PROSITE" id="PS51819">
    <property type="entry name" value="VOC"/>
    <property type="match status" value="1"/>
</dbReference>
<dbReference type="AlphaFoldDB" id="A0A368EKA9"/>
<dbReference type="InterPro" id="IPR037523">
    <property type="entry name" value="VOC_core"/>
</dbReference>
<evidence type="ECO:0000259" key="1">
    <source>
        <dbReference type="PROSITE" id="PS51819"/>
    </source>
</evidence>
<dbReference type="InterPro" id="IPR029068">
    <property type="entry name" value="Glyas_Bleomycin-R_OHBP_Dase"/>
</dbReference>
<protein>
    <submittedName>
        <fullName evidence="2">VOC family protein</fullName>
    </submittedName>
</protein>
<organism evidence="2 3">
    <name type="scientific">PS1 clade bacterium</name>
    <dbReference type="NCBI Taxonomy" id="2175152"/>
    <lineage>
        <taxon>Bacteria</taxon>
        <taxon>Pseudomonadati</taxon>
        <taxon>Pseudomonadota</taxon>
        <taxon>Alphaproteobacteria</taxon>
        <taxon>PS1 clade</taxon>
    </lineage>
</organism>
<dbReference type="EMBL" id="QOQK01000009">
    <property type="protein sequence ID" value="RCL84713.1"/>
    <property type="molecule type" value="Genomic_DNA"/>
</dbReference>